<evidence type="ECO:0000256" key="1">
    <source>
        <dbReference type="ARBA" id="ARBA00004162"/>
    </source>
</evidence>
<dbReference type="SUPFAM" id="SSF56112">
    <property type="entry name" value="Protein kinase-like (PK-like)"/>
    <property type="match status" value="1"/>
</dbReference>
<dbReference type="PROSITE" id="PS50003">
    <property type="entry name" value="PH_DOMAIN"/>
    <property type="match status" value="1"/>
</dbReference>
<keyword evidence="13 20" id="KW-0067">ATP-binding</keyword>
<keyword evidence="5" id="KW-0597">Phosphoprotein</keyword>
<dbReference type="InterPro" id="IPR051809">
    <property type="entry name" value="Plant_receptor-like_S/T_kinase"/>
</dbReference>
<keyword evidence="11 20" id="KW-0547">Nucleotide-binding</keyword>
<organism evidence="24 25">
    <name type="scientific">Citrus x changshan-huyou</name>
    <dbReference type="NCBI Taxonomy" id="2935761"/>
    <lineage>
        <taxon>Eukaryota</taxon>
        <taxon>Viridiplantae</taxon>
        <taxon>Streptophyta</taxon>
        <taxon>Embryophyta</taxon>
        <taxon>Tracheophyta</taxon>
        <taxon>Spermatophyta</taxon>
        <taxon>Magnoliopsida</taxon>
        <taxon>eudicotyledons</taxon>
        <taxon>Gunneridae</taxon>
        <taxon>Pentapetalae</taxon>
        <taxon>rosids</taxon>
        <taxon>malvids</taxon>
        <taxon>Sapindales</taxon>
        <taxon>Rutaceae</taxon>
        <taxon>Aurantioideae</taxon>
        <taxon>Citrus</taxon>
    </lineage>
</organism>
<dbReference type="EC" id="2.7.11.1" evidence="2"/>
<comment type="caution">
    <text evidence="24">The sequence shown here is derived from an EMBL/GenBank/DDBJ whole genome shotgun (WGS) entry which is preliminary data.</text>
</comment>
<dbReference type="Proteomes" id="UP001428341">
    <property type="component" value="Unassembled WGS sequence"/>
</dbReference>
<dbReference type="SMART" id="SM00233">
    <property type="entry name" value="PH"/>
    <property type="match status" value="1"/>
</dbReference>
<dbReference type="SUPFAM" id="SSF52058">
    <property type="entry name" value="L domain-like"/>
    <property type="match status" value="2"/>
</dbReference>
<keyword evidence="12" id="KW-0418">Kinase</keyword>
<dbReference type="InterPro" id="IPR032675">
    <property type="entry name" value="LRR_dom_sf"/>
</dbReference>
<dbReference type="InterPro" id="IPR003591">
    <property type="entry name" value="Leu-rich_rpt_typical-subtyp"/>
</dbReference>
<protein>
    <recommendedName>
        <fullName evidence="2">non-specific serine/threonine protein kinase</fullName>
        <ecNumber evidence="2">2.7.11.1</ecNumber>
    </recommendedName>
</protein>
<evidence type="ECO:0000256" key="20">
    <source>
        <dbReference type="PROSITE-ProRule" id="PRU10141"/>
    </source>
</evidence>
<dbReference type="PROSITE" id="PS50011">
    <property type="entry name" value="PROTEIN_KINASE_DOM"/>
    <property type="match status" value="1"/>
</dbReference>
<keyword evidence="17" id="KW-0325">Glycoprotein</keyword>
<evidence type="ECO:0000256" key="3">
    <source>
        <dbReference type="ARBA" id="ARBA00022475"/>
    </source>
</evidence>
<keyword evidence="7" id="KW-0808">Transferase</keyword>
<dbReference type="PROSITE" id="PS00108">
    <property type="entry name" value="PROTEIN_KINASE_ST"/>
    <property type="match status" value="1"/>
</dbReference>
<evidence type="ECO:0000256" key="8">
    <source>
        <dbReference type="ARBA" id="ARBA00022692"/>
    </source>
</evidence>
<dbReference type="SMART" id="SM00369">
    <property type="entry name" value="LRR_TYP"/>
    <property type="match status" value="6"/>
</dbReference>
<evidence type="ECO:0000256" key="18">
    <source>
        <dbReference type="ARBA" id="ARBA00047899"/>
    </source>
</evidence>
<evidence type="ECO:0000256" key="4">
    <source>
        <dbReference type="ARBA" id="ARBA00022527"/>
    </source>
</evidence>
<dbReference type="FunFam" id="2.30.29.30:FF:000286">
    <property type="entry name" value="PH-protein kinase domain containing protein"/>
    <property type="match status" value="1"/>
</dbReference>
<evidence type="ECO:0000256" key="14">
    <source>
        <dbReference type="ARBA" id="ARBA00022989"/>
    </source>
</evidence>
<dbReference type="SMART" id="SM00220">
    <property type="entry name" value="S_TKc"/>
    <property type="match status" value="1"/>
</dbReference>
<evidence type="ECO:0000256" key="17">
    <source>
        <dbReference type="ARBA" id="ARBA00023180"/>
    </source>
</evidence>
<evidence type="ECO:0000256" key="19">
    <source>
        <dbReference type="ARBA" id="ARBA00048679"/>
    </source>
</evidence>
<keyword evidence="4" id="KW-0723">Serine/threonine-protein kinase</keyword>
<feature type="binding site" evidence="20">
    <location>
        <position position="652"/>
    </location>
    <ligand>
        <name>ATP</name>
        <dbReference type="ChEBI" id="CHEBI:30616"/>
    </ligand>
</feature>
<evidence type="ECO:0000256" key="7">
    <source>
        <dbReference type="ARBA" id="ARBA00022679"/>
    </source>
</evidence>
<evidence type="ECO:0000256" key="11">
    <source>
        <dbReference type="ARBA" id="ARBA00022741"/>
    </source>
</evidence>
<dbReference type="InterPro" id="IPR011993">
    <property type="entry name" value="PH-like_dom_sf"/>
</dbReference>
<keyword evidence="25" id="KW-1185">Reference proteome</keyword>
<dbReference type="FunFam" id="3.30.200.20:FF:000432">
    <property type="entry name" value="LRR receptor-like serine/threonine-protein kinase EFR"/>
    <property type="match status" value="1"/>
</dbReference>
<dbReference type="PROSITE" id="PS00107">
    <property type="entry name" value="PROTEIN_KINASE_ATP"/>
    <property type="match status" value="1"/>
</dbReference>
<dbReference type="FunFam" id="3.80.10.10:FF:000095">
    <property type="entry name" value="LRR receptor-like serine/threonine-protein kinase GSO1"/>
    <property type="match status" value="2"/>
</dbReference>
<evidence type="ECO:0000256" key="6">
    <source>
        <dbReference type="ARBA" id="ARBA00022614"/>
    </source>
</evidence>
<gene>
    <name evidence="24" type="ORF">WN944_017994</name>
</gene>
<keyword evidence="3" id="KW-1003">Cell membrane</keyword>
<evidence type="ECO:0000256" key="15">
    <source>
        <dbReference type="ARBA" id="ARBA00023136"/>
    </source>
</evidence>
<evidence type="ECO:0000256" key="10">
    <source>
        <dbReference type="ARBA" id="ARBA00022737"/>
    </source>
</evidence>
<dbReference type="GO" id="GO:0005524">
    <property type="term" value="F:ATP binding"/>
    <property type="evidence" value="ECO:0007669"/>
    <property type="project" value="UniProtKB-UniRule"/>
</dbReference>
<dbReference type="InterPro" id="IPR011009">
    <property type="entry name" value="Kinase-like_dom_sf"/>
</dbReference>
<keyword evidence="8 21" id="KW-0812">Transmembrane</keyword>
<keyword evidence="16" id="KW-0675">Receptor</keyword>
<name>A0AAP0QI26_9ROSI</name>
<dbReference type="FunFam" id="1.10.510.10:FF:000358">
    <property type="entry name" value="Putative leucine-rich repeat receptor-like serine/threonine-protein kinase"/>
    <property type="match status" value="1"/>
</dbReference>
<dbReference type="InterPro" id="IPR017441">
    <property type="entry name" value="Protein_kinase_ATP_BS"/>
</dbReference>
<evidence type="ECO:0000256" key="12">
    <source>
        <dbReference type="ARBA" id="ARBA00022777"/>
    </source>
</evidence>
<evidence type="ECO:0000259" key="23">
    <source>
        <dbReference type="PROSITE" id="PS50011"/>
    </source>
</evidence>
<keyword evidence="9" id="KW-0732">Signal</keyword>
<sequence length="1124" mass="124623">MGTTTRVSLPYFVVHAALVLVFCFSFQFVPKSHGARAARVAGKETDREALLEFKSKITVDPFESLKLAGSISPYIGNLSFLRRLHLDNNSFTHAIPPEIGRLRRLRGLTLNNNSIGGEIPATMSRCSNIILMDLSVNQLLGNIPPEFGSLSKIKDLCSFMNNLTGSIPSSLGNLSSIIRLSLTYNNIAGSIPDTLGYLENLSFLALGGNMLSGTIPSSIFNRSSITTLLSLNHTSFSLNNQFYTPDAETQIAQNLDTCVTGFNKLDSFLHKLAHPFWGSEFSIHCTQAHTPSINNASKLEEFIAAENKLTGEVPHLEKLQRFSQFVITTNHLGRGGRDDFNFLCSLTNATRLELLLLNDNNFGGLIPECISNFSTTLASLFLHNNKIFGSIPPGIGKLVNLRRLYVWNNKLSGTIPSAIGDLQNLRMLGMSGNRFSGNIPLSVGNLKMLIQLEVSENFLQGTIPSSLGQCKSLIGINFSKNNLSGTIPPQLFGLSSLSISLDLSRNHFTGSLPIEIGNLKNLGGNKFYGPIPSSLRSLRGLSVLDFAQNNLSGEIPKFLAGFKLLENLNLSYNDLEGKVTTEGVFKNSSATRRKLRKQLSGPKLRKALPKVSYESLLKATVGFSSTHLIGVGSFGSVNKGLLDDDGTVVAIKVLNLQRPGASKSFMAECKALRNVRHRNLVRVITSCSSIDFQGNDFKALVYDYMPNGSLEKWLHPNVVPRTDEEIKIQNLTLLQRISIAIDVASALDYLHHHCQEPILHCDLKPSNVLLDNDLTAHVGDFGLARFRQEISNPNQSSSLGVKGTIGYTAPECSLGSEVSTNGDVYSYGKLLLEMVTGKKTTDALFEGDLNLHNFARTALPNHVIDIVDPILLNDDEVLTAINRKRRQQKINDIIECIVSMVRIGVAWSMETPQDRMNITNVIHELQSIKKILCLDPKPCSASKEPIEITSKVLKNLLLYIYARRNERTKRFNLKPASDLTQMGSLWRAISGQTNQLSDYDSTEFWSNPERSGWLTKQGEYIKTWRRRWFVLKQGKLFWFKESTVTRASKPRGVIPVASCLTVKGAEDVLNKQYAFELSTRTETMYFIADSEKEKEDWINSIGRSIVQHSRSVTDSEIVDYDSKR</sequence>
<keyword evidence="15 21" id="KW-0472">Membrane</keyword>
<accession>A0AAP0QI26</accession>
<dbReference type="GO" id="GO:0004674">
    <property type="term" value="F:protein serine/threonine kinase activity"/>
    <property type="evidence" value="ECO:0007669"/>
    <property type="project" value="UniProtKB-KW"/>
</dbReference>
<dbReference type="CDD" id="cd13276">
    <property type="entry name" value="PH_AtPH1"/>
    <property type="match status" value="1"/>
</dbReference>
<comment type="catalytic activity">
    <reaction evidence="19">
        <text>L-seryl-[protein] + ATP = O-phospho-L-seryl-[protein] + ADP + H(+)</text>
        <dbReference type="Rhea" id="RHEA:17989"/>
        <dbReference type="Rhea" id="RHEA-COMP:9863"/>
        <dbReference type="Rhea" id="RHEA-COMP:11604"/>
        <dbReference type="ChEBI" id="CHEBI:15378"/>
        <dbReference type="ChEBI" id="CHEBI:29999"/>
        <dbReference type="ChEBI" id="CHEBI:30616"/>
        <dbReference type="ChEBI" id="CHEBI:83421"/>
        <dbReference type="ChEBI" id="CHEBI:456216"/>
        <dbReference type="EC" id="2.7.11.1"/>
    </reaction>
</comment>
<keyword evidence="14 21" id="KW-1133">Transmembrane helix</keyword>
<evidence type="ECO:0000313" key="25">
    <source>
        <dbReference type="Proteomes" id="UP001428341"/>
    </source>
</evidence>
<comment type="subcellular location">
    <subcellularLocation>
        <location evidence="1">Cell membrane</location>
        <topology evidence="1">Single-pass membrane protein</topology>
    </subcellularLocation>
</comment>
<dbReference type="PANTHER" id="PTHR27008:SF610">
    <property type="entry name" value="SERINE-THREONINE_TYROSINE-PROTEIN KINASE CATALYTIC DOMAIN-CONTAINING PROTEIN"/>
    <property type="match status" value="1"/>
</dbReference>
<evidence type="ECO:0000313" key="24">
    <source>
        <dbReference type="EMBL" id="KAK9186606.1"/>
    </source>
</evidence>
<feature type="domain" description="PH" evidence="22">
    <location>
        <begin position="1007"/>
        <end position="1106"/>
    </location>
</feature>
<dbReference type="Gene3D" id="2.30.29.30">
    <property type="entry name" value="Pleckstrin-homology domain (PH domain)/Phosphotyrosine-binding domain (PTB)"/>
    <property type="match status" value="1"/>
</dbReference>
<dbReference type="Gene3D" id="1.10.510.10">
    <property type="entry name" value="Transferase(Phosphotransferase) domain 1"/>
    <property type="match status" value="1"/>
</dbReference>
<evidence type="ECO:0000256" key="13">
    <source>
        <dbReference type="ARBA" id="ARBA00022840"/>
    </source>
</evidence>
<evidence type="ECO:0000256" key="5">
    <source>
        <dbReference type="ARBA" id="ARBA00022553"/>
    </source>
</evidence>
<dbReference type="AlphaFoldDB" id="A0AAP0QI26"/>
<evidence type="ECO:0000256" key="21">
    <source>
        <dbReference type="SAM" id="Phobius"/>
    </source>
</evidence>
<evidence type="ECO:0000256" key="2">
    <source>
        <dbReference type="ARBA" id="ARBA00012513"/>
    </source>
</evidence>
<dbReference type="EMBL" id="JBCGBO010000007">
    <property type="protein sequence ID" value="KAK9186606.1"/>
    <property type="molecule type" value="Genomic_DNA"/>
</dbReference>
<dbReference type="InterPro" id="IPR001849">
    <property type="entry name" value="PH_domain"/>
</dbReference>
<dbReference type="InterPro" id="IPR001611">
    <property type="entry name" value="Leu-rich_rpt"/>
</dbReference>
<proteinExistence type="predicted"/>
<evidence type="ECO:0000256" key="9">
    <source>
        <dbReference type="ARBA" id="ARBA00022729"/>
    </source>
</evidence>
<dbReference type="SUPFAM" id="SSF50729">
    <property type="entry name" value="PH domain-like"/>
    <property type="match status" value="1"/>
</dbReference>
<keyword evidence="10" id="KW-0677">Repeat</keyword>
<dbReference type="Pfam" id="PF00169">
    <property type="entry name" value="PH"/>
    <property type="match status" value="1"/>
</dbReference>
<dbReference type="InterPro" id="IPR008271">
    <property type="entry name" value="Ser/Thr_kinase_AS"/>
</dbReference>
<dbReference type="Pfam" id="PF00560">
    <property type="entry name" value="LRR_1"/>
    <property type="match status" value="3"/>
</dbReference>
<dbReference type="PANTHER" id="PTHR27008">
    <property type="entry name" value="OS04G0122200 PROTEIN"/>
    <property type="match status" value="1"/>
</dbReference>
<comment type="catalytic activity">
    <reaction evidence="18">
        <text>L-threonyl-[protein] + ATP = O-phospho-L-threonyl-[protein] + ADP + H(+)</text>
        <dbReference type="Rhea" id="RHEA:46608"/>
        <dbReference type="Rhea" id="RHEA-COMP:11060"/>
        <dbReference type="Rhea" id="RHEA-COMP:11605"/>
        <dbReference type="ChEBI" id="CHEBI:15378"/>
        <dbReference type="ChEBI" id="CHEBI:30013"/>
        <dbReference type="ChEBI" id="CHEBI:30616"/>
        <dbReference type="ChEBI" id="CHEBI:61977"/>
        <dbReference type="ChEBI" id="CHEBI:456216"/>
        <dbReference type="EC" id="2.7.11.1"/>
    </reaction>
</comment>
<feature type="domain" description="Protein kinase" evidence="23">
    <location>
        <begin position="623"/>
        <end position="926"/>
    </location>
</feature>
<keyword evidence="6" id="KW-0433">Leucine-rich repeat</keyword>
<dbReference type="Gene3D" id="3.30.200.20">
    <property type="entry name" value="Phosphorylase Kinase, domain 1"/>
    <property type="match status" value="1"/>
</dbReference>
<dbReference type="Pfam" id="PF13855">
    <property type="entry name" value="LRR_8"/>
    <property type="match status" value="1"/>
</dbReference>
<dbReference type="InterPro" id="IPR000719">
    <property type="entry name" value="Prot_kinase_dom"/>
</dbReference>
<dbReference type="Pfam" id="PF00069">
    <property type="entry name" value="Pkinase"/>
    <property type="match status" value="1"/>
</dbReference>
<evidence type="ECO:0000259" key="22">
    <source>
        <dbReference type="PROSITE" id="PS50003"/>
    </source>
</evidence>
<reference evidence="24 25" key="1">
    <citation type="submission" date="2024-05" db="EMBL/GenBank/DDBJ databases">
        <title>Haplotype-resolved chromosome-level genome assembly of Huyou (Citrus changshanensis).</title>
        <authorList>
            <person name="Miao C."/>
            <person name="Chen W."/>
            <person name="Wu Y."/>
            <person name="Wang L."/>
            <person name="Zhao S."/>
            <person name="Grierson D."/>
            <person name="Xu C."/>
            <person name="Chen K."/>
        </authorList>
    </citation>
    <scope>NUCLEOTIDE SEQUENCE [LARGE SCALE GENOMIC DNA]</scope>
    <source>
        <strain evidence="24">01-14</strain>
        <tissue evidence="24">Leaf</tissue>
    </source>
</reference>
<feature type="transmembrane region" description="Helical" evidence="21">
    <location>
        <begin position="12"/>
        <end position="29"/>
    </location>
</feature>
<dbReference type="Gene3D" id="3.80.10.10">
    <property type="entry name" value="Ribonuclease Inhibitor"/>
    <property type="match status" value="2"/>
</dbReference>
<evidence type="ECO:0000256" key="16">
    <source>
        <dbReference type="ARBA" id="ARBA00023170"/>
    </source>
</evidence>
<dbReference type="GO" id="GO:0005886">
    <property type="term" value="C:plasma membrane"/>
    <property type="evidence" value="ECO:0007669"/>
    <property type="project" value="UniProtKB-SubCell"/>
</dbReference>